<dbReference type="InterPro" id="IPR012001">
    <property type="entry name" value="Thiamin_PyroP_enz_TPP-bd_dom"/>
</dbReference>
<evidence type="ECO:0000313" key="8">
    <source>
        <dbReference type="Proteomes" id="UP001375743"/>
    </source>
</evidence>
<proteinExistence type="inferred from homology"/>
<dbReference type="PANTHER" id="PTHR18968:SF120">
    <property type="entry name" value="ACETOLACTATE SYNTHASE LARGE SUBUNIT"/>
    <property type="match status" value="1"/>
</dbReference>
<dbReference type="InterPro" id="IPR029061">
    <property type="entry name" value="THDP-binding"/>
</dbReference>
<feature type="domain" description="Thiamine pyrophosphate enzyme central" evidence="4">
    <location>
        <begin position="193"/>
        <end position="329"/>
    </location>
</feature>
<dbReference type="CDD" id="cd00568">
    <property type="entry name" value="TPP_enzymes"/>
    <property type="match status" value="1"/>
</dbReference>
<dbReference type="InterPro" id="IPR045229">
    <property type="entry name" value="TPP_enz"/>
</dbReference>
<name>A0ABU8XLG2_9PROT</name>
<keyword evidence="2 3" id="KW-0786">Thiamine pyrophosphate</keyword>
<evidence type="ECO:0000259" key="6">
    <source>
        <dbReference type="Pfam" id="PF02776"/>
    </source>
</evidence>
<dbReference type="EMBL" id="JBBLZC010000002">
    <property type="protein sequence ID" value="MEK0082041.1"/>
    <property type="molecule type" value="Genomic_DNA"/>
</dbReference>
<dbReference type="InterPro" id="IPR012000">
    <property type="entry name" value="Thiamin_PyroP_enz_cen_dom"/>
</dbReference>
<dbReference type="SUPFAM" id="SSF52518">
    <property type="entry name" value="Thiamin diphosphate-binding fold (THDP-binding)"/>
    <property type="match status" value="2"/>
</dbReference>
<dbReference type="Proteomes" id="UP001375743">
    <property type="component" value="Unassembled WGS sequence"/>
</dbReference>
<keyword evidence="8" id="KW-1185">Reference proteome</keyword>
<dbReference type="Pfam" id="PF02775">
    <property type="entry name" value="TPP_enzyme_C"/>
    <property type="match status" value="1"/>
</dbReference>
<dbReference type="Pfam" id="PF02776">
    <property type="entry name" value="TPP_enzyme_N"/>
    <property type="match status" value="1"/>
</dbReference>
<dbReference type="Pfam" id="PF00205">
    <property type="entry name" value="TPP_enzyme_M"/>
    <property type="match status" value="1"/>
</dbReference>
<organism evidence="7 8">
    <name type="scientific">Benzoatithermus flavus</name>
    <dbReference type="NCBI Taxonomy" id="3108223"/>
    <lineage>
        <taxon>Bacteria</taxon>
        <taxon>Pseudomonadati</taxon>
        <taxon>Pseudomonadota</taxon>
        <taxon>Alphaproteobacteria</taxon>
        <taxon>Geminicoccales</taxon>
        <taxon>Geminicoccaceae</taxon>
        <taxon>Benzoatithermus</taxon>
    </lineage>
</organism>
<evidence type="ECO:0000259" key="5">
    <source>
        <dbReference type="Pfam" id="PF02775"/>
    </source>
</evidence>
<dbReference type="RefSeq" id="WP_418157897.1">
    <property type="nucleotide sequence ID" value="NZ_JBBLZC010000002.1"/>
</dbReference>
<comment type="similarity">
    <text evidence="1 3">Belongs to the TPP enzyme family.</text>
</comment>
<evidence type="ECO:0000313" key="7">
    <source>
        <dbReference type="EMBL" id="MEK0082041.1"/>
    </source>
</evidence>
<feature type="domain" description="Thiamine pyrophosphate enzyme N-terminal TPP-binding" evidence="6">
    <location>
        <begin position="7"/>
        <end position="120"/>
    </location>
</feature>
<dbReference type="SUPFAM" id="SSF52467">
    <property type="entry name" value="DHS-like NAD/FAD-binding domain"/>
    <property type="match status" value="1"/>
</dbReference>
<protein>
    <submittedName>
        <fullName evidence="7">Thiamine pyrophosphate-binding protein</fullName>
    </submittedName>
</protein>
<accession>A0ABU8XLG2</accession>
<dbReference type="Gene3D" id="3.40.50.970">
    <property type="match status" value="2"/>
</dbReference>
<sequence>MAGQARTGGRILVDQLRIQGVEVAFGVPGESYLEVLDALHDTPEIRFVVCRQEGGAAMMAAAWGELTGRPGVAFVTRGPGATNASAGVHVAQQDSLPMVLFVGQVDRGSRERDTFQEVDYRRMFGGMAKWVAEIDDPARIPEFVHRAFATATAGRPGPVVLALPEDMLVEKATVVDGRAYRPVEAVPGADELEQLRHLLERSVRPFVILGGSGWSAAGTEALAAFLDRNDLPAACGFRRQDILDNRHRCYAGHIGLGANPKLIERIRSSDLVIAIGSRLGETTSQSFMLLDVPRPQQRFVHVHNDPEELGRVYQPDLPILAGLNAFARAVAALPPVSSRPWAAATAEAHEVELAWRTPAPIPGALQYGEIVAWLRRELPEETIVTNGAGNYAIWVNRFFPYPRLGTQLAPTSGSMGYGLPAAIAAKLACPDRPVVSFAGDGCFLMTGQELATAVQHELPIITIVVDNGMYGTIRMHQEREHPGRVSGTSLKNPDFAALARAYGAFGARVERTEEFAPAFAEAVASGRPALLHLILDPEAITPRTSLSEIRAAARAAGR</sequence>
<dbReference type="InterPro" id="IPR000399">
    <property type="entry name" value="TPP-bd_CS"/>
</dbReference>
<dbReference type="InterPro" id="IPR029035">
    <property type="entry name" value="DHS-like_NAD/FAD-binding_dom"/>
</dbReference>
<evidence type="ECO:0000256" key="1">
    <source>
        <dbReference type="ARBA" id="ARBA00007812"/>
    </source>
</evidence>
<dbReference type="PANTHER" id="PTHR18968">
    <property type="entry name" value="THIAMINE PYROPHOSPHATE ENZYMES"/>
    <property type="match status" value="1"/>
</dbReference>
<dbReference type="NCBIfam" id="NF006052">
    <property type="entry name" value="PRK08199.1"/>
    <property type="match status" value="1"/>
</dbReference>
<dbReference type="Gene3D" id="3.40.50.1220">
    <property type="entry name" value="TPP-binding domain"/>
    <property type="match status" value="1"/>
</dbReference>
<gene>
    <name evidence="7" type="ORF">U1T56_02670</name>
</gene>
<evidence type="ECO:0000259" key="4">
    <source>
        <dbReference type="Pfam" id="PF00205"/>
    </source>
</evidence>
<reference evidence="7 8" key="1">
    <citation type="submission" date="2024-01" db="EMBL/GenBank/DDBJ databases">
        <title>Multi-omics insights into the function and evolution of sodium benzoate biodegradation pathways in Benzoatithermus flavus gen. nov., sp. nov. from hot spring.</title>
        <authorList>
            <person name="Hu C.-J."/>
            <person name="Li W.-J."/>
        </authorList>
    </citation>
    <scope>NUCLEOTIDE SEQUENCE [LARGE SCALE GENOMIC DNA]</scope>
    <source>
        <strain evidence="7 8">SYSU G07066</strain>
    </source>
</reference>
<feature type="domain" description="Thiamine pyrophosphate enzyme TPP-binding" evidence="5">
    <location>
        <begin position="387"/>
        <end position="532"/>
    </location>
</feature>
<evidence type="ECO:0000256" key="2">
    <source>
        <dbReference type="ARBA" id="ARBA00023052"/>
    </source>
</evidence>
<dbReference type="PROSITE" id="PS00187">
    <property type="entry name" value="TPP_ENZYMES"/>
    <property type="match status" value="1"/>
</dbReference>
<evidence type="ECO:0000256" key="3">
    <source>
        <dbReference type="RuleBase" id="RU362132"/>
    </source>
</evidence>
<comment type="caution">
    <text evidence="7">The sequence shown here is derived from an EMBL/GenBank/DDBJ whole genome shotgun (WGS) entry which is preliminary data.</text>
</comment>
<dbReference type="CDD" id="cd07035">
    <property type="entry name" value="TPP_PYR_POX_like"/>
    <property type="match status" value="1"/>
</dbReference>
<dbReference type="InterPro" id="IPR011766">
    <property type="entry name" value="TPP_enzyme_TPP-bd"/>
</dbReference>